<dbReference type="InterPro" id="IPR000953">
    <property type="entry name" value="Chromo/chromo_shadow_dom"/>
</dbReference>
<evidence type="ECO:0000259" key="1">
    <source>
        <dbReference type="PROSITE" id="PS50013"/>
    </source>
</evidence>
<name>M1DYV0_SOLTU</name>
<dbReference type="Gramene" id="PGSC0003DMT400096613">
    <property type="protein sequence ID" value="PGSC0003DMT400096613"/>
    <property type="gene ID" value="PGSC0003DMG400046184"/>
</dbReference>
<keyword evidence="3" id="KW-1185">Reference proteome</keyword>
<dbReference type="EnsemblPlants" id="PGSC0003DMT400096613">
    <property type="protein sequence ID" value="PGSC0003DMT400096613"/>
    <property type="gene ID" value="PGSC0003DMG400046184"/>
</dbReference>
<reference evidence="2" key="2">
    <citation type="submission" date="2015-06" db="UniProtKB">
        <authorList>
            <consortium name="EnsemblPlants"/>
        </authorList>
    </citation>
    <scope>IDENTIFICATION</scope>
    <source>
        <strain evidence="2">DM1-3 516 R44</strain>
    </source>
</reference>
<evidence type="ECO:0000313" key="2">
    <source>
        <dbReference type="EnsemblPlants" id="PGSC0003DMT400096613"/>
    </source>
</evidence>
<reference evidence="3" key="1">
    <citation type="journal article" date="2011" name="Nature">
        <title>Genome sequence and analysis of the tuber crop potato.</title>
        <authorList>
            <consortium name="The Potato Genome Sequencing Consortium"/>
        </authorList>
    </citation>
    <scope>NUCLEOTIDE SEQUENCE [LARGE SCALE GENOMIC DNA]</scope>
    <source>
        <strain evidence="3">cv. DM1-3 516 R44</strain>
    </source>
</reference>
<dbReference type="SUPFAM" id="SSF54160">
    <property type="entry name" value="Chromo domain-like"/>
    <property type="match status" value="1"/>
</dbReference>
<dbReference type="AlphaFoldDB" id="M1DYV0"/>
<dbReference type="HOGENOM" id="CLU_1181919_0_0_1"/>
<dbReference type="Gene3D" id="2.40.70.10">
    <property type="entry name" value="Acid Proteases"/>
    <property type="match status" value="1"/>
</dbReference>
<dbReference type="SMART" id="SM00298">
    <property type="entry name" value="CHROMO"/>
    <property type="match status" value="1"/>
</dbReference>
<feature type="domain" description="Chromo" evidence="1">
    <location>
        <begin position="105"/>
        <end position="148"/>
    </location>
</feature>
<sequence>MALFNHITLAALATQPASIRPRESLFVNAKLNGKDVRIMVDTGATHNFVTKERATDLCLNYVVGDTMLKTVNALPTTVHGFTPKVPIGGQTGRAQIFITPPAVDKQIEAIIDHQLVRSKGWNNSSSQFLIHWKGTAPEEATWEKYEDLWQFRNKVHSYLQVCGAGVVAKSGGGACTTPEGVTLKSSVFGSGAESSGFKQRTDFIPSFGDILETLDEHVVTMTFSQQGPRRRDKAA</sequence>
<dbReference type="Pfam" id="PF13650">
    <property type="entry name" value="Asp_protease_2"/>
    <property type="match status" value="1"/>
</dbReference>
<dbReference type="SUPFAM" id="SSF50630">
    <property type="entry name" value="Acid proteases"/>
    <property type="match status" value="1"/>
</dbReference>
<dbReference type="PaxDb" id="4113-PGSC0003DMT400096613"/>
<dbReference type="eggNOG" id="KOG0017">
    <property type="taxonomic scope" value="Eukaryota"/>
</dbReference>
<protein>
    <submittedName>
        <fullName evidence="2">Polyprotein</fullName>
    </submittedName>
</protein>
<dbReference type="Pfam" id="PF00385">
    <property type="entry name" value="Chromo"/>
    <property type="match status" value="1"/>
</dbReference>
<dbReference type="InterPro" id="IPR016197">
    <property type="entry name" value="Chromo-like_dom_sf"/>
</dbReference>
<dbReference type="InParanoid" id="M1DYV0"/>
<evidence type="ECO:0000313" key="3">
    <source>
        <dbReference type="Proteomes" id="UP000011115"/>
    </source>
</evidence>
<proteinExistence type="predicted"/>
<dbReference type="CDD" id="cd00024">
    <property type="entry name" value="CD_CSD"/>
    <property type="match status" value="1"/>
</dbReference>
<organism evidence="2 3">
    <name type="scientific">Solanum tuberosum</name>
    <name type="common">Potato</name>
    <dbReference type="NCBI Taxonomy" id="4113"/>
    <lineage>
        <taxon>Eukaryota</taxon>
        <taxon>Viridiplantae</taxon>
        <taxon>Streptophyta</taxon>
        <taxon>Embryophyta</taxon>
        <taxon>Tracheophyta</taxon>
        <taxon>Spermatophyta</taxon>
        <taxon>Magnoliopsida</taxon>
        <taxon>eudicotyledons</taxon>
        <taxon>Gunneridae</taxon>
        <taxon>Pentapetalae</taxon>
        <taxon>asterids</taxon>
        <taxon>lamiids</taxon>
        <taxon>Solanales</taxon>
        <taxon>Solanaceae</taxon>
        <taxon>Solanoideae</taxon>
        <taxon>Solaneae</taxon>
        <taxon>Solanum</taxon>
    </lineage>
</organism>
<dbReference type="CDD" id="cd00303">
    <property type="entry name" value="retropepsin_like"/>
    <property type="match status" value="1"/>
</dbReference>
<accession>M1DYV0</accession>
<dbReference type="Gene3D" id="2.40.50.40">
    <property type="match status" value="1"/>
</dbReference>
<dbReference type="InterPro" id="IPR021109">
    <property type="entry name" value="Peptidase_aspartic_dom_sf"/>
</dbReference>
<dbReference type="Proteomes" id="UP000011115">
    <property type="component" value="Unassembled WGS sequence"/>
</dbReference>
<dbReference type="InterPro" id="IPR023780">
    <property type="entry name" value="Chromo_domain"/>
</dbReference>
<dbReference type="PROSITE" id="PS50013">
    <property type="entry name" value="CHROMO_2"/>
    <property type="match status" value="1"/>
</dbReference>